<feature type="chain" id="PRO_5015124481" description="Lipoprotein" evidence="2">
    <location>
        <begin position="29"/>
        <end position="291"/>
    </location>
</feature>
<evidence type="ECO:0000313" key="3">
    <source>
        <dbReference type="EMBL" id="PSJ40809.1"/>
    </source>
</evidence>
<comment type="caution">
    <text evidence="3">The sequence shown here is derived from an EMBL/GenBank/DDBJ whole genome shotgun (WGS) entry which is preliminary data.</text>
</comment>
<organism evidence="3 4">
    <name type="scientific">Allosphingosinicella deserti</name>
    <dbReference type="NCBI Taxonomy" id="2116704"/>
    <lineage>
        <taxon>Bacteria</taxon>
        <taxon>Pseudomonadati</taxon>
        <taxon>Pseudomonadota</taxon>
        <taxon>Alphaproteobacteria</taxon>
        <taxon>Sphingomonadales</taxon>
        <taxon>Sphingomonadaceae</taxon>
        <taxon>Allosphingosinicella</taxon>
    </lineage>
</organism>
<protein>
    <recommendedName>
        <fullName evidence="5">Lipoprotein</fullName>
    </recommendedName>
</protein>
<proteinExistence type="predicted"/>
<keyword evidence="2" id="KW-0732">Signal</keyword>
<sequence>MKLFRIVAAGALALLAAACLLTPGRFDASLDVRKDGSFTYKYAGELVFVSPGSAAAAAATEEEPFDPEGQICTGAAADDSLEAEADAEADAASDEPRDCTPAELAEKRKEYEAGAAERAAKKKQEAEVAKQMFGGMDPSDPKTMEEFARRLQGNAGWKSVRHKGNGVFDVQYELSGRLDHDFVFPVFPEVDMVIPFVKVGRPSGNRVRIVAPAFVQSSDGGLKALGAAMQGQAGGADAALKKPEGTFTLTTDSEILTNNTRDGPARSTTGKTLKWTVGPLDTNRPEALLQL</sequence>
<dbReference type="PROSITE" id="PS51257">
    <property type="entry name" value="PROKAR_LIPOPROTEIN"/>
    <property type="match status" value="1"/>
</dbReference>
<dbReference type="AlphaFoldDB" id="A0A2P7QS76"/>
<gene>
    <name evidence="3" type="ORF">C7I55_10995</name>
</gene>
<feature type="region of interest" description="Disordered" evidence="1">
    <location>
        <begin position="256"/>
        <end position="278"/>
    </location>
</feature>
<dbReference type="OrthoDB" id="7390084at2"/>
<keyword evidence="4" id="KW-1185">Reference proteome</keyword>
<reference evidence="3 4" key="1">
    <citation type="submission" date="2018-03" db="EMBL/GenBank/DDBJ databases">
        <title>The draft genome of Sphingosinicella sp. GL-C-18.</title>
        <authorList>
            <person name="Liu L."/>
            <person name="Li L."/>
            <person name="Liang L."/>
            <person name="Zhang X."/>
            <person name="Wang T."/>
        </authorList>
    </citation>
    <scope>NUCLEOTIDE SEQUENCE [LARGE SCALE GENOMIC DNA]</scope>
    <source>
        <strain evidence="3 4">GL-C-18</strain>
    </source>
</reference>
<evidence type="ECO:0008006" key="5">
    <source>
        <dbReference type="Google" id="ProtNLM"/>
    </source>
</evidence>
<feature type="signal peptide" evidence="2">
    <location>
        <begin position="1"/>
        <end position="28"/>
    </location>
</feature>
<accession>A0A2P7QS76</accession>
<dbReference type="EMBL" id="PXYI01000003">
    <property type="protein sequence ID" value="PSJ40809.1"/>
    <property type="molecule type" value="Genomic_DNA"/>
</dbReference>
<evidence type="ECO:0000256" key="2">
    <source>
        <dbReference type="SAM" id="SignalP"/>
    </source>
</evidence>
<dbReference type="RefSeq" id="WP_106512962.1">
    <property type="nucleotide sequence ID" value="NZ_PXYI01000003.1"/>
</dbReference>
<evidence type="ECO:0000256" key="1">
    <source>
        <dbReference type="SAM" id="MobiDB-lite"/>
    </source>
</evidence>
<evidence type="ECO:0000313" key="4">
    <source>
        <dbReference type="Proteomes" id="UP000241167"/>
    </source>
</evidence>
<feature type="compositionally biased region" description="Polar residues" evidence="1">
    <location>
        <begin position="256"/>
        <end position="271"/>
    </location>
</feature>
<name>A0A2P7QS76_9SPHN</name>
<dbReference type="Proteomes" id="UP000241167">
    <property type="component" value="Unassembled WGS sequence"/>
</dbReference>